<feature type="compositionally biased region" description="Polar residues" evidence="1">
    <location>
        <begin position="81"/>
        <end position="90"/>
    </location>
</feature>
<accession>A0A7S4CAK2</accession>
<reference evidence="2" key="1">
    <citation type="submission" date="2021-01" db="EMBL/GenBank/DDBJ databases">
        <authorList>
            <person name="Corre E."/>
            <person name="Pelletier E."/>
            <person name="Niang G."/>
            <person name="Scheremetjew M."/>
            <person name="Finn R."/>
            <person name="Kale V."/>
            <person name="Holt S."/>
            <person name="Cochrane G."/>
            <person name="Meng A."/>
            <person name="Brown T."/>
            <person name="Cohen L."/>
        </authorList>
    </citation>
    <scope>NUCLEOTIDE SEQUENCE</scope>
    <source>
        <strain evidence="2">CCMP1594</strain>
    </source>
</reference>
<feature type="region of interest" description="Disordered" evidence="1">
    <location>
        <begin position="1"/>
        <end position="28"/>
    </location>
</feature>
<evidence type="ECO:0000256" key="1">
    <source>
        <dbReference type="SAM" id="MobiDB-lite"/>
    </source>
</evidence>
<protein>
    <submittedName>
        <fullName evidence="2">Uncharacterized protein</fullName>
    </submittedName>
</protein>
<sequence>MAVSTLTLSPELAPQQAHKPPKYHPIHHTAEPGYAQGCAHFYPPCQTLRAAMDQMQVYIPYRRCPCGACMKPAIMFQRPSRQFGSTQHSEGSCAGGWQRH</sequence>
<dbReference type="EMBL" id="HBJA01006445">
    <property type="protein sequence ID" value="CAE0790931.1"/>
    <property type="molecule type" value="Transcribed_RNA"/>
</dbReference>
<name>A0A7S4CAK2_9EUGL</name>
<organism evidence="2">
    <name type="scientific">Eutreptiella gymnastica</name>
    <dbReference type="NCBI Taxonomy" id="73025"/>
    <lineage>
        <taxon>Eukaryota</taxon>
        <taxon>Discoba</taxon>
        <taxon>Euglenozoa</taxon>
        <taxon>Euglenida</taxon>
        <taxon>Spirocuta</taxon>
        <taxon>Euglenophyceae</taxon>
        <taxon>Eutreptiales</taxon>
        <taxon>Eutreptiaceae</taxon>
        <taxon>Eutreptiella</taxon>
    </lineage>
</organism>
<feature type="region of interest" description="Disordered" evidence="1">
    <location>
        <begin position="81"/>
        <end position="100"/>
    </location>
</feature>
<dbReference type="AlphaFoldDB" id="A0A7S4CAK2"/>
<proteinExistence type="predicted"/>
<evidence type="ECO:0000313" key="2">
    <source>
        <dbReference type="EMBL" id="CAE0790931.1"/>
    </source>
</evidence>
<gene>
    <name evidence="2" type="ORF">EGYM00163_LOCUS2045</name>
</gene>